<accession>E9PTU6</accession>
<evidence type="ECO:0000313" key="2">
    <source>
        <dbReference type="Proteomes" id="UP000002494"/>
    </source>
</evidence>
<dbReference type="Bgee" id="ENSRNOG00000011997">
    <property type="expression patterns" value="Expressed in pancreas and 19 other cell types or tissues"/>
</dbReference>
<reference evidence="1" key="1">
    <citation type="submission" date="2024-01" db="EMBL/GenBank/DDBJ databases">
        <title>GRCr8: a new rat reference genome assembly contstructed from accurate long reads and long range scaffolding.</title>
        <authorList>
            <person name="Doris P.A."/>
            <person name="Kalbfleisch T."/>
            <person name="Li K."/>
            <person name="Howe K."/>
            <person name="Wood J."/>
        </authorList>
    </citation>
    <scope>NUCLEOTIDE SEQUENCE [LARGE SCALE GENOMIC DNA]</scope>
    <source>
        <strain evidence="1">Brown Norway</strain>
    </source>
</reference>
<dbReference type="GeneTree" id="ENSGT01090000260321"/>
<dbReference type="PaxDb" id="10116-ENSRNOP00000015975"/>
<proteinExistence type="predicted"/>
<dbReference type="Ensembl" id="ENSRNOT00000015975.8">
    <property type="protein sequence ID" value="ENSRNOP00000015975.5"/>
    <property type="gene ID" value="ENSRNOG00000011997.8"/>
</dbReference>
<evidence type="ECO:0000313" key="3">
    <source>
        <dbReference type="RGD" id="15003385"/>
    </source>
</evidence>
<dbReference type="Proteomes" id="UP000002494">
    <property type="component" value="Chromosome 2"/>
</dbReference>
<sequence length="127" mass="13775">MVQSWLQGPKSSPGLSLDTCRSEAPKGAVHAHHLAVHMCPSQTCLLTHSDRDVIVPIVLSYEGHHWPVLGGISGIDCDEFLSVILGQPVHLDGVANSIGKKEHFNLFKAASVSHLVQVVPQELFRVI</sequence>
<reference evidence="1" key="3">
    <citation type="submission" date="2025-09" db="UniProtKB">
        <authorList>
            <consortium name="Ensembl"/>
        </authorList>
    </citation>
    <scope>IDENTIFICATION</scope>
    <source>
        <strain evidence="1">Brown Norway</strain>
    </source>
</reference>
<keyword evidence="2" id="KW-1185">Reference proteome</keyword>
<name>E9PTU6_RAT</name>
<dbReference type="InParanoid" id="E9PTU6"/>
<organism evidence="1 2">
    <name type="scientific">Rattus norvegicus</name>
    <name type="common">Rat</name>
    <dbReference type="NCBI Taxonomy" id="10116"/>
    <lineage>
        <taxon>Eukaryota</taxon>
        <taxon>Metazoa</taxon>
        <taxon>Chordata</taxon>
        <taxon>Craniata</taxon>
        <taxon>Vertebrata</taxon>
        <taxon>Euteleostomi</taxon>
        <taxon>Mammalia</taxon>
        <taxon>Eutheria</taxon>
        <taxon>Euarchontoglires</taxon>
        <taxon>Glires</taxon>
        <taxon>Rodentia</taxon>
        <taxon>Myomorpha</taxon>
        <taxon>Muroidea</taxon>
        <taxon>Muridae</taxon>
        <taxon>Murinae</taxon>
        <taxon>Rattus</taxon>
    </lineage>
</organism>
<dbReference type="AlphaFoldDB" id="E9PTU6"/>
<dbReference type="RGD" id="15003385">
    <property type="gene designation" value="AABR07008940.1"/>
</dbReference>
<dbReference type="HOGENOM" id="CLU_1969855_0_0_1"/>
<dbReference type="AGR" id="RGD:15003385"/>
<protein>
    <submittedName>
        <fullName evidence="1">Uncharacterized protein</fullName>
    </submittedName>
</protein>
<dbReference type="OMA" id="LHWKQQI"/>
<gene>
    <name evidence="1 3" type="primary">AABR07008940.1</name>
</gene>
<reference evidence="1" key="2">
    <citation type="submission" date="2025-08" db="UniProtKB">
        <authorList>
            <consortium name="Ensembl"/>
        </authorList>
    </citation>
    <scope>IDENTIFICATION</scope>
    <source>
        <strain evidence="1">Brown Norway</strain>
    </source>
</reference>
<evidence type="ECO:0000313" key="1">
    <source>
        <dbReference type="Ensembl" id="ENSRNOP00000015975.5"/>
    </source>
</evidence>